<dbReference type="Gene3D" id="3.30.70.1350">
    <property type="entry name" value="Cation efflux protein, cytoplasmic domain"/>
    <property type="match status" value="1"/>
</dbReference>
<keyword evidence="4 6" id="KW-1133">Transmembrane helix</keyword>
<keyword evidence="5 6" id="KW-0472">Membrane</keyword>
<dbReference type="InterPro" id="IPR058533">
    <property type="entry name" value="Cation_efflux_TM"/>
</dbReference>
<feature type="domain" description="Cation efflux protein cytoplasmic" evidence="8">
    <location>
        <begin position="218"/>
        <end position="288"/>
    </location>
</feature>
<comment type="subcellular location">
    <subcellularLocation>
        <location evidence="1">Membrane</location>
        <topology evidence="1">Multi-pass membrane protein</topology>
    </subcellularLocation>
</comment>
<dbReference type="InterPro" id="IPR050291">
    <property type="entry name" value="CDF_Transporter"/>
</dbReference>
<dbReference type="Pfam" id="PF01545">
    <property type="entry name" value="Cation_efflux"/>
    <property type="match status" value="1"/>
</dbReference>
<accession>A0A147JWG2</accession>
<feature type="transmembrane region" description="Helical" evidence="6">
    <location>
        <begin position="112"/>
        <end position="135"/>
    </location>
</feature>
<feature type="domain" description="Cation efflux protein transmembrane" evidence="7">
    <location>
        <begin position="16"/>
        <end position="207"/>
    </location>
</feature>
<dbReference type="SUPFAM" id="SSF161111">
    <property type="entry name" value="Cation efflux protein transmembrane domain-like"/>
    <property type="match status" value="1"/>
</dbReference>
<evidence type="ECO:0000259" key="7">
    <source>
        <dbReference type="Pfam" id="PF01545"/>
    </source>
</evidence>
<dbReference type="InterPro" id="IPR002524">
    <property type="entry name" value="Cation_efflux"/>
</dbReference>
<evidence type="ECO:0000259" key="8">
    <source>
        <dbReference type="Pfam" id="PF16916"/>
    </source>
</evidence>
<feature type="transmembrane region" description="Helical" evidence="6">
    <location>
        <begin position="16"/>
        <end position="35"/>
    </location>
</feature>
<evidence type="ECO:0000256" key="2">
    <source>
        <dbReference type="ARBA" id="ARBA00022448"/>
    </source>
</evidence>
<evidence type="ECO:0000256" key="4">
    <source>
        <dbReference type="ARBA" id="ARBA00022989"/>
    </source>
</evidence>
<dbReference type="PANTHER" id="PTHR43840:SF15">
    <property type="entry name" value="MITOCHONDRIAL METAL TRANSPORTER 1-RELATED"/>
    <property type="match status" value="1"/>
</dbReference>
<dbReference type="NCBIfam" id="TIGR01297">
    <property type="entry name" value="CDF"/>
    <property type="match status" value="1"/>
</dbReference>
<keyword evidence="3 6" id="KW-0812">Transmembrane</keyword>
<evidence type="ECO:0000256" key="1">
    <source>
        <dbReference type="ARBA" id="ARBA00004141"/>
    </source>
</evidence>
<dbReference type="EMBL" id="LQMQ01000033">
    <property type="protein sequence ID" value="KUO40866.1"/>
    <property type="molecule type" value="Genomic_DNA"/>
</dbReference>
<feature type="transmembrane region" description="Helical" evidence="6">
    <location>
        <begin position="182"/>
        <end position="199"/>
    </location>
</feature>
<feature type="transmembrane region" description="Helical" evidence="6">
    <location>
        <begin position="47"/>
        <end position="64"/>
    </location>
</feature>
<comment type="caution">
    <text evidence="9">The sequence shown here is derived from an EMBL/GenBank/DDBJ whole genome shotgun (WGS) entry which is preliminary data.</text>
</comment>
<name>A0A147JWG2_HADYE</name>
<feature type="transmembrane region" description="Helical" evidence="6">
    <location>
        <begin position="156"/>
        <end position="176"/>
    </location>
</feature>
<dbReference type="SUPFAM" id="SSF160240">
    <property type="entry name" value="Cation efflux protein cytoplasmic domain-like"/>
    <property type="match status" value="1"/>
</dbReference>
<dbReference type="GO" id="GO:0008324">
    <property type="term" value="F:monoatomic cation transmembrane transporter activity"/>
    <property type="evidence" value="ECO:0007669"/>
    <property type="project" value="InterPro"/>
</dbReference>
<protein>
    <submittedName>
        <fullName evidence="9">Uncharacterized protein</fullName>
    </submittedName>
</protein>
<keyword evidence="2" id="KW-0813">Transport</keyword>
<evidence type="ECO:0000256" key="3">
    <source>
        <dbReference type="ARBA" id="ARBA00022692"/>
    </source>
</evidence>
<evidence type="ECO:0000256" key="6">
    <source>
        <dbReference type="SAM" id="Phobius"/>
    </source>
</evidence>
<dbReference type="InterPro" id="IPR036837">
    <property type="entry name" value="Cation_efflux_CTD_sf"/>
</dbReference>
<feature type="transmembrane region" description="Helical" evidence="6">
    <location>
        <begin position="76"/>
        <end position="100"/>
    </location>
</feature>
<sequence length="293" mass="31942">MSDEDVISEGERVTKISIFTLVTLGTLMIVIGFLSGSVALKGSGVDTLGDALGSVIVLIGLKILRKPPDRRFQYGYYKVETLVSMLGAIILILIGIWIFYVSLQSFLSPKELGYPWATLAISLFSSVCFFLLAIYKRRAAERTNLLSLKTDSLASVTSGMAASIVFVSLGFSYLGIYHADAIAGMIMAGLTIAMAYTAIKESSLTLLDVCTCSGVRGNLREIAESVDGVKEVREVLLRKSGPYVLGEMRIAVDGAISVHQAHEIVEEIERLAKKRVPSLKRLTVKIEPKEKKR</sequence>
<dbReference type="Gene3D" id="1.20.1510.10">
    <property type="entry name" value="Cation efflux protein transmembrane domain"/>
    <property type="match status" value="1"/>
</dbReference>
<dbReference type="Pfam" id="PF16916">
    <property type="entry name" value="ZT_dimer"/>
    <property type="match status" value="1"/>
</dbReference>
<gene>
    <name evidence="9" type="ORF">APZ16_01495</name>
</gene>
<proteinExistence type="predicted"/>
<dbReference type="InterPro" id="IPR027469">
    <property type="entry name" value="Cation_efflux_TMD_sf"/>
</dbReference>
<dbReference type="Proteomes" id="UP000074294">
    <property type="component" value="Unassembled WGS sequence"/>
</dbReference>
<dbReference type="PANTHER" id="PTHR43840">
    <property type="entry name" value="MITOCHONDRIAL METAL TRANSPORTER 1-RELATED"/>
    <property type="match status" value="1"/>
</dbReference>
<dbReference type="InterPro" id="IPR027470">
    <property type="entry name" value="Cation_efflux_CTD"/>
</dbReference>
<evidence type="ECO:0000313" key="10">
    <source>
        <dbReference type="Proteomes" id="UP000074294"/>
    </source>
</evidence>
<dbReference type="GO" id="GO:0016020">
    <property type="term" value="C:membrane"/>
    <property type="evidence" value="ECO:0007669"/>
    <property type="project" value="UniProtKB-SubCell"/>
</dbReference>
<organism evidence="9 10">
    <name type="scientific">Hadarchaeum yellowstonense</name>
    <dbReference type="NCBI Taxonomy" id="1776334"/>
    <lineage>
        <taxon>Archaea</taxon>
        <taxon>Methanobacteriati</taxon>
        <taxon>Candidatus Hadarchaeota</taxon>
        <taxon>Candidatus Hadarchaeia</taxon>
        <taxon>Candidatus Hadarchaeales</taxon>
        <taxon>Candidatus Hadarchaeaceae</taxon>
        <taxon>Candidatus Hadarchaeum</taxon>
    </lineage>
</organism>
<evidence type="ECO:0000256" key="5">
    <source>
        <dbReference type="ARBA" id="ARBA00023136"/>
    </source>
</evidence>
<dbReference type="AlphaFoldDB" id="A0A147JWG2"/>
<dbReference type="STRING" id="1776334.APZ16_01495"/>
<reference evidence="9 10" key="1">
    <citation type="journal article" date="2016" name="Nat. Microbiol.">
        <title>Genomic inference of the metabolism of cosmopolitan subsurface Archaea, Hadesarchaea.</title>
        <authorList>
            <person name="Baker B.J."/>
            <person name="Saw J.H."/>
            <person name="Lind A.E."/>
            <person name="Lazar C.S."/>
            <person name="Hinrichs K.-U."/>
            <person name="Teske A.P."/>
            <person name="Ettema T.J."/>
        </authorList>
    </citation>
    <scope>NUCLEOTIDE SEQUENCE [LARGE SCALE GENOMIC DNA]</scope>
</reference>
<evidence type="ECO:0000313" key="9">
    <source>
        <dbReference type="EMBL" id="KUO40866.1"/>
    </source>
</evidence>